<dbReference type="VEuPathDB" id="FungiDB:MGYG_08057"/>
<reference evidence="4" key="1">
    <citation type="journal article" date="2012" name="MBio">
        <title>Comparative genome analysis of Trichophyton rubrum and related dermatophytes reveals candidate genes involved in infection.</title>
        <authorList>
            <person name="Martinez D.A."/>
            <person name="Oliver B.G."/>
            <person name="Graeser Y."/>
            <person name="Goldberg J.M."/>
            <person name="Li W."/>
            <person name="Martinez-Rossi N.M."/>
            <person name="Monod M."/>
            <person name="Shelest E."/>
            <person name="Barton R.C."/>
            <person name="Birch E."/>
            <person name="Brakhage A.A."/>
            <person name="Chen Z."/>
            <person name="Gurr S.J."/>
            <person name="Heiman D."/>
            <person name="Heitman J."/>
            <person name="Kosti I."/>
            <person name="Rossi A."/>
            <person name="Saif S."/>
            <person name="Samalova M."/>
            <person name="Saunders C.W."/>
            <person name="Shea T."/>
            <person name="Summerbell R.C."/>
            <person name="Xu J."/>
            <person name="Young S."/>
            <person name="Zeng Q."/>
            <person name="Birren B.W."/>
            <person name="Cuomo C.A."/>
            <person name="White T.C."/>
        </authorList>
    </citation>
    <scope>NUCLEOTIDE SEQUENCE [LARGE SCALE GENOMIC DNA]</scope>
    <source>
        <strain evidence="4">ATCC MYA-4604 / CBS 118893</strain>
    </source>
</reference>
<feature type="compositionally biased region" description="Low complexity" evidence="1">
    <location>
        <begin position="135"/>
        <end position="155"/>
    </location>
</feature>
<dbReference type="OMA" id="TDEWPTT"/>
<feature type="compositionally biased region" description="Low complexity" evidence="1">
    <location>
        <begin position="70"/>
        <end position="88"/>
    </location>
</feature>
<feature type="compositionally biased region" description="Basic residues" evidence="1">
    <location>
        <begin position="125"/>
        <end position="134"/>
    </location>
</feature>
<dbReference type="Gene3D" id="1.10.472.80">
    <property type="entry name" value="Ypt/Rab-GAP domain of gyp1p, domain 3"/>
    <property type="match status" value="1"/>
</dbReference>
<feature type="compositionally biased region" description="Low complexity" evidence="1">
    <location>
        <begin position="386"/>
        <end position="404"/>
    </location>
</feature>
<dbReference type="SUPFAM" id="SSF47923">
    <property type="entry name" value="Ypt/Rab-GAP domain of gyp1p"/>
    <property type="match status" value="2"/>
</dbReference>
<dbReference type="InParanoid" id="E4V4X5"/>
<dbReference type="STRING" id="535722.E4V4X5"/>
<feature type="compositionally biased region" description="Low complexity" evidence="1">
    <location>
        <begin position="23"/>
        <end position="53"/>
    </location>
</feature>
<feature type="compositionally biased region" description="Polar residues" evidence="1">
    <location>
        <begin position="844"/>
        <end position="856"/>
    </location>
</feature>
<feature type="domain" description="Rab-GAP TBC" evidence="2">
    <location>
        <begin position="546"/>
        <end position="749"/>
    </location>
</feature>
<dbReference type="PROSITE" id="PS50086">
    <property type="entry name" value="TBC_RABGAP"/>
    <property type="match status" value="1"/>
</dbReference>
<accession>E4V4X5</accession>
<dbReference type="GO" id="GO:0031267">
    <property type="term" value="F:small GTPase binding"/>
    <property type="evidence" value="ECO:0007669"/>
    <property type="project" value="TreeGrafter"/>
</dbReference>
<dbReference type="Gene3D" id="1.10.8.270">
    <property type="entry name" value="putative rabgap domain of human tbc1 domain family member 14 like domains"/>
    <property type="match status" value="1"/>
</dbReference>
<name>E4V4X5_ARTGP</name>
<dbReference type="eggNOG" id="KOG2058">
    <property type="taxonomic scope" value="Eukaryota"/>
</dbReference>
<feature type="region of interest" description="Disordered" evidence="1">
    <location>
        <begin position="577"/>
        <end position="604"/>
    </location>
</feature>
<dbReference type="PANTHER" id="PTHR47219">
    <property type="entry name" value="RAB GTPASE-ACTIVATING PROTEIN 1-LIKE"/>
    <property type="match status" value="1"/>
</dbReference>
<dbReference type="InterPro" id="IPR000195">
    <property type="entry name" value="Rab-GAP-TBC_dom"/>
</dbReference>
<dbReference type="AlphaFoldDB" id="E4V4X5"/>
<dbReference type="InterPro" id="IPR035969">
    <property type="entry name" value="Rab-GAP_TBC_sf"/>
</dbReference>
<dbReference type="SMART" id="SM00164">
    <property type="entry name" value="TBC"/>
    <property type="match status" value="1"/>
</dbReference>
<feature type="compositionally biased region" description="Polar residues" evidence="1">
    <location>
        <begin position="215"/>
        <end position="233"/>
    </location>
</feature>
<evidence type="ECO:0000313" key="3">
    <source>
        <dbReference type="EMBL" id="EFR05049.1"/>
    </source>
</evidence>
<feature type="compositionally biased region" description="Basic residues" evidence="1">
    <location>
        <begin position="59"/>
        <end position="69"/>
    </location>
</feature>
<sequence length="865" mass="94987">MITQRGGPSADSRRPSAADIRTASQQAPSSSSSRAASPAVSAVSAASLRQAASPSPSVRQRHLHPRHPHAGPNAAAATATVPSYAASVTESPVDGAADQVWPASPRSGSPAATAPASGLASGHNLQHHLQHHQHQPFQQQQQQQQQQHRYYQRPYSPQPRLKPSPSMPNVRQKSYSPFQADRPSPRSSPMALSPSRSTHRYYTPELHFDIPPPSRTSLQSSMTVTSSIEQTSGTERSSVVTKTSSTTELSPKISEEDEAEAEEEDQYQDQYQDQDRGRADQGHHVGSGSGSERGGAGAGDQGTHGYGEMSVDDAIDMYLDGFTDDSSAAVVSPAKRKSAVRDRLHGSPDISDIPPSTPPDSPGSEPDHEHEPEPEQEPESESVTPANFNSADFNFNFAPEQPGLEPEPEPEPERALAGDSDNSPSSPRPQTALPSPSPSPPPRPPSASMQPPAHLSALPAIIDASINSEPPPLLKPTKTRDQYGFRKATTHVTVEQYDSWHASYAEYQKIRSEKWYALLRASGIDEAVPTTFPIRSAKLKKYIRKGIPPECRGAAWFCPMNDDKEHIERDLHRTFPDNVHYKPDSSDDDASSGSSNLKHRSASPDTPIIQSLRRVLYAFSLHNSNIGYTQSLNFIAGFLILFLPEEKAFWLLHIITSSFFPGTHEISLEGANADLWILMVALKESLPSVYTKVVSTTPTSARAKPPTLTTATRLPDITLGLTNWLMSMFISTLPFETTLRVWDVLFYEGSRTFFRVALSIFRMSQKQIVSLGDPMEIFQVVQTAPKRMIDPNELMMDCFARRFKLSQARVESLRQARRAAIREGKDRLSQLAGPRKFKTDPSARPSTGATNHSPSAWRSFKSFKQ</sequence>
<dbReference type="HOGENOM" id="CLU_005350_3_1_1"/>
<gene>
    <name evidence="3" type="ORF">MGYG_08057</name>
</gene>
<dbReference type="PANTHER" id="PTHR47219:SF20">
    <property type="entry name" value="TBC1 DOMAIN FAMILY MEMBER 2B"/>
    <property type="match status" value="1"/>
</dbReference>
<dbReference type="GeneID" id="10025117"/>
<proteinExistence type="predicted"/>
<feature type="compositionally biased region" description="Pro residues" evidence="1">
    <location>
        <begin position="156"/>
        <end position="166"/>
    </location>
</feature>
<evidence type="ECO:0000313" key="4">
    <source>
        <dbReference type="Proteomes" id="UP000002669"/>
    </source>
</evidence>
<feature type="compositionally biased region" description="Gly residues" evidence="1">
    <location>
        <begin position="285"/>
        <end position="305"/>
    </location>
</feature>
<feature type="compositionally biased region" description="Low complexity" evidence="1">
    <location>
        <begin position="102"/>
        <end position="122"/>
    </location>
</feature>
<keyword evidence="4" id="KW-1185">Reference proteome</keyword>
<feature type="compositionally biased region" description="Polar residues" evidence="1">
    <location>
        <begin position="420"/>
        <end position="433"/>
    </location>
</feature>
<dbReference type="Pfam" id="PF00566">
    <property type="entry name" value="RabGAP-TBC"/>
    <property type="match status" value="1"/>
</dbReference>
<evidence type="ECO:0000256" key="1">
    <source>
        <dbReference type="SAM" id="MobiDB-lite"/>
    </source>
</evidence>
<organism evidence="4">
    <name type="scientific">Arthroderma gypseum (strain ATCC MYA-4604 / CBS 118893)</name>
    <name type="common">Microsporum gypseum</name>
    <dbReference type="NCBI Taxonomy" id="535722"/>
    <lineage>
        <taxon>Eukaryota</taxon>
        <taxon>Fungi</taxon>
        <taxon>Dikarya</taxon>
        <taxon>Ascomycota</taxon>
        <taxon>Pezizomycotina</taxon>
        <taxon>Eurotiomycetes</taxon>
        <taxon>Eurotiomycetidae</taxon>
        <taxon>Onygenales</taxon>
        <taxon>Arthrodermataceae</taxon>
        <taxon>Nannizzia</taxon>
    </lineage>
</organism>
<feature type="compositionally biased region" description="Pro residues" evidence="1">
    <location>
        <begin position="435"/>
        <end position="445"/>
    </location>
</feature>
<dbReference type="EMBL" id="DS989829">
    <property type="protein sequence ID" value="EFR05049.1"/>
    <property type="molecule type" value="Genomic_DNA"/>
</dbReference>
<dbReference type="RefSeq" id="XP_003169884.1">
    <property type="nucleotide sequence ID" value="XM_003169836.1"/>
</dbReference>
<feature type="compositionally biased region" description="Basic and acidic residues" evidence="1">
    <location>
        <begin position="273"/>
        <end position="283"/>
    </location>
</feature>
<dbReference type="Proteomes" id="UP000002669">
    <property type="component" value="Unassembled WGS sequence"/>
</dbReference>
<feature type="region of interest" description="Disordered" evidence="1">
    <location>
        <begin position="824"/>
        <end position="865"/>
    </location>
</feature>
<dbReference type="OrthoDB" id="44736at2759"/>
<feature type="compositionally biased region" description="Acidic residues" evidence="1">
    <location>
        <begin position="255"/>
        <end position="267"/>
    </location>
</feature>
<dbReference type="InterPro" id="IPR050302">
    <property type="entry name" value="Rab_GAP_TBC_domain"/>
</dbReference>
<feature type="compositionally biased region" description="Polar residues" evidence="1">
    <location>
        <begin position="167"/>
        <end position="177"/>
    </location>
</feature>
<feature type="region of interest" description="Disordered" evidence="1">
    <location>
        <begin position="326"/>
        <end position="452"/>
    </location>
</feature>
<evidence type="ECO:0000259" key="2">
    <source>
        <dbReference type="PROSITE" id="PS50086"/>
    </source>
</evidence>
<dbReference type="GO" id="GO:0005096">
    <property type="term" value="F:GTPase activator activity"/>
    <property type="evidence" value="ECO:0007669"/>
    <property type="project" value="TreeGrafter"/>
</dbReference>
<feature type="compositionally biased region" description="Low complexity" evidence="1">
    <location>
        <begin position="234"/>
        <end position="250"/>
    </location>
</feature>
<feature type="region of interest" description="Disordered" evidence="1">
    <location>
        <begin position="1"/>
        <end position="308"/>
    </location>
</feature>
<protein>
    <submittedName>
        <fullName evidence="3">GTPase-activating protein gyp3</fullName>
    </submittedName>
</protein>